<feature type="domain" description="GYF" evidence="2">
    <location>
        <begin position="294"/>
        <end position="343"/>
    </location>
</feature>
<reference evidence="3 4" key="1">
    <citation type="submission" date="2019-10" db="EMBL/GenBank/DDBJ databases">
        <title>Cardiobacteriales fam. a chemoheterotrophic member of the order Cardiobacteriales, and proposal of Cardiobacteriales fam. nov.</title>
        <authorList>
            <person name="Wang C."/>
        </authorList>
    </citation>
    <scope>NUCLEOTIDE SEQUENCE [LARGE SCALE GENOMIC DNA]</scope>
    <source>
        <strain evidence="3 4">ML27</strain>
    </source>
</reference>
<dbReference type="InterPro" id="IPR025640">
    <property type="entry name" value="GYF_2"/>
</dbReference>
<evidence type="ECO:0000313" key="3">
    <source>
        <dbReference type="EMBL" id="MPV86414.1"/>
    </source>
</evidence>
<dbReference type="CDD" id="cd03408">
    <property type="entry name" value="SPFH_like_u1"/>
    <property type="match status" value="1"/>
</dbReference>
<gene>
    <name evidence="3" type="ORF">GCU85_06685</name>
</gene>
<dbReference type="Pfam" id="PF13421">
    <property type="entry name" value="Band_7_1"/>
    <property type="match status" value="1"/>
</dbReference>
<evidence type="ECO:0000259" key="1">
    <source>
        <dbReference type="Pfam" id="PF13421"/>
    </source>
</evidence>
<feature type="domain" description="SPFH" evidence="1">
    <location>
        <begin position="27"/>
        <end position="234"/>
    </location>
</feature>
<proteinExistence type="predicted"/>
<keyword evidence="4" id="KW-1185">Reference proteome</keyword>
<dbReference type="Proteomes" id="UP000471298">
    <property type="component" value="Unassembled WGS sequence"/>
</dbReference>
<dbReference type="InParanoid" id="A0A6N7EUF1"/>
<dbReference type="Pfam" id="PF14237">
    <property type="entry name" value="GYF_2"/>
    <property type="match status" value="1"/>
</dbReference>
<evidence type="ECO:0000313" key="4">
    <source>
        <dbReference type="Proteomes" id="UP000471298"/>
    </source>
</evidence>
<dbReference type="EMBL" id="WHNW01000007">
    <property type="protein sequence ID" value="MPV86414.1"/>
    <property type="molecule type" value="Genomic_DNA"/>
</dbReference>
<protein>
    <submittedName>
        <fullName evidence="3">DUF4339 domain-containing protein</fullName>
    </submittedName>
</protein>
<dbReference type="AlphaFoldDB" id="A0A6N7EUF1"/>
<dbReference type="SUPFAM" id="SSF117892">
    <property type="entry name" value="Band 7/SPFH domain"/>
    <property type="match status" value="1"/>
</dbReference>
<name>A0A6N7EUF1_9GAMM</name>
<sequence length="358" mass="39690">MGLMNWLGGELVDIIEWTQTDDSTMAYRFPRYRNEIKFGAKLTVREGQVAILVNLGQLADVFTPGIYELKTENLPVLSSLQHWQHGFESPFKAEVYFFNTTDFLSLKWGTKQAITLTDQTVGLIRLRAFGSYTIRIADAAVFFRKLVGTDGNFEIDEVSEHLSQALVARFSEQLASEAFSISTLASKYSELASSVTKATATEFAAYGLEIGQLYIENISLPEKVQQVLDDKTGLTILGDDLGAYTQMQAAKGMESGGSGSDMASAGVGMALGMQMAREMTQENDPVIPQLPKTYYLMVNGQRVGPLALNTVQDMLLNHDINSETMCWKKGMKEWMALEMMSEFETNAIPPPFSPSSQR</sequence>
<organism evidence="3 4">
    <name type="scientific">Ostreibacterium oceani</name>
    <dbReference type="NCBI Taxonomy" id="2654998"/>
    <lineage>
        <taxon>Bacteria</taxon>
        <taxon>Pseudomonadati</taxon>
        <taxon>Pseudomonadota</taxon>
        <taxon>Gammaproteobacteria</taxon>
        <taxon>Cardiobacteriales</taxon>
        <taxon>Ostreibacteriaceae</taxon>
        <taxon>Ostreibacterium</taxon>
    </lineage>
</organism>
<accession>A0A6N7EUF1</accession>
<dbReference type="InterPro" id="IPR036013">
    <property type="entry name" value="Band_7/SPFH_dom_sf"/>
</dbReference>
<dbReference type="PANTHER" id="PTHR37826">
    <property type="entry name" value="FLOTILLIN BAND_7_5 DOMAIN PROTEIN"/>
    <property type="match status" value="1"/>
</dbReference>
<comment type="caution">
    <text evidence="3">The sequence shown here is derived from an EMBL/GenBank/DDBJ whole genome shotgun (WGS) entry which is preliminary data.</text>
</comment>
<dbReference type="InterPro" id="IPR033880">
    <property type="entry name" value="SPFH_YdjI"/>
</dbReference>
<dbReference type="Gene3D" id="3.30.479.30">
    <property type="entry name" value="Band 7 domain"/>
    <property type="match status" value="1"/>
</dbReference>
<dbReference type="PANTHER" id="PTHR37826:SF2">
    <property type="entry name" value="ZINC-RIBBON DOMAIN-CONTAINING PROTEIN"/>
    <property type="match status" value="1"/>
</dbReference>
<dbReference type="RefSeq" id="WP_152810410.1">
    <property type="nucleotide sequence ID" value="NZ_WHNW01000007.1"/>
</dbReference>
<evidence type="ECO:0000259" key="2">
    <source>
        <dbReference type="Pfam" id="PF14237"/>
    </source>
</evidence>